<keyword evidence="2" id="KW-0472">Membrane</keyword>
<organism evidence="3 4">
    <name type="scientific">Nocardiopsis coralli</name>
    <dbReference type="NCBI Taxonomy" id="2772213"/>
    <lineage>
        <taxon>Bacteria</taxon>
        <taxon>Bacillati</taxon>
        <taxon>Actinomycetota</taxon>
        <taxon>Actinomycetes</taxon>
        <taxon>Streptosporangiales</taxon>
        <taxon>Nocardiopsidaceae</taxon>
        <taxon>Nocardiopsis</taxon>
    </lineage>
</organism>
<keyword evidence="4" id="KW-1185">Reference proteome</keyword>
<dbReference type="Proteomes" id="UP000806528">
    <property type="component" value="Unassembled WGS sequence"/>
</dbReference>
<evidence type="ECO:0000256" key="2">
    <source>
        <dbReference type="SAM" id="Phobius"/>
    </source>
</evidence>
<gene>
    <name evidence="3" type="ORF">IDM40_27070</name>
</gene>
<feature type="region of interest" description="Disordered" evidence="1">
    <location>
        <begin position="275"/>
        <end position="330"/>
    </location>
</feature>
<feature type="compositionally biased region" description="Basic and acidic residues" evidence="1">
    <location>
        <begin position="294"/>
        <end position="313"/>
    </location>
</feature>
<proteinExistence type="predicted"/>
<accession>A0ABR9PER9</accession>
<evidence type="ECO:0000313" key="4">
    <source>
        <dbReference type="Proteomes" id="UP000806528"/>
    </source>
</evidence>
<feature type="transmembrane region" description="Helical" evidence="2">
    <location>
        <begin position="219"/>
        <end position="238"/>
    </location>
</feature>
<keyword evidence="2" id="KW-1133">Transmembrane helix</keyword>
<reference evidence="3 4" key="1">
    <citation type="submission" date="2020-09" db="EMBL/GenBank/DDBJ databases">
        <title>Diversity and distribution of actinomycetes associated with coral in the coast of Hainan.</title>
        <authorList>
            <person name="Li F."/>
        </authorList>
    </citation>
    <scope>NUCLEOTIDE SEQUENCE [LARGE SCALE GENOMIC DNA]</scope>
    <source>
        <strain evidence="3 4">HNM0947</strain>
    </source>
</reference>
<protein>
    <submittedName>
        <fullName evidence="3">Uncharacterized protein</fullName>
    </submittedName>
</protein>
<sequence length="330" mass="36173">MGPELSPVYRELDMSIDSLIDGDGRLAPWVGRVEGLRAKVTAGLLDPMSAHHCTDPDGHGCVPGRPCERYAGVAESVREVNEVVEAYRAWSLEVSSLYTDDRLVFDVDVLEVLNEEDPDHRERTVGEMMELVTERLPQGRIAALAAEAVRKAPEERRLDVALVLFHGHDYLLRLQQSRRDLSAFAHTSDHGRKRRHALREIDQKIAEQQQKDAFGGGSFALFSAGAGCFVLLVPWASVSGLGPLALMFVLLGFVLCCASLVPVADKHGEIASLRAQRSEVPSDGESMSPSGFDGSRHSPEEAYRLLEQAEARLPEVAAPGSPYMPDRPGR</sequence>
<feature type="transmembrane region" description="Helical" evidence="2">
    <location>
        <begin position="244"/>
        <end position="264"/>
    </location>
</feature>
<evidence type="ECO:0000256" key="1">
    <source>
        <dbReference type="SAM" id="MobiDB-lite"/>
    </source>
</evidence>
<comment type="caution">
    <text evidence="3">The sequence shown here is derived from an EMBL/GenBank/DDBJ whole genome shotgun (WGS) entry which is preliminary data.</text>
</comment>
<dbReference type="EMBL" id="JADBGI010000041">
    <property type="protein sequence ID" value="MBE3002333.1"/>
    <property type="molecule type" value="Genomic_DNA"/>
</dbReference>
<keyword evidence="2" id="KW-0812">Transmembrane</keyword>
<evidence type="ECO:0000313" key="3">
    <source>
        <dbReference type="EMBL" id="MBE3002333.1"/>
    </source>
</evidence>
<dbReference type="RefSeq" id="WP_193124920.1">
    <property type="nucleotide sequence ID" value="NZ_JADBGI010000041.1"/>
</dbReference>
<name>A0ABR9PER9_9ACTN</name>